<feature type="domain" description="Fungal-type protein kinase" evidence="2">
    <location>
        <begin position="130"/>
        <end position="540"/>
    </location>
</feature>
<dbReference type="EMBL" id="KB445805">
    <property type="protein sequence ID" value="EMD33828.1"/>
    <property type="molecule type" value="Genomic_DNA"/>
</dbReference>
<evidence type="ECO:0000256" key="1">
    <source>
        <dbReference type="SAM" id="MobiDB-lite"/>
    </source>
</evidence>
<dbReference type="PANTHER" id="PTHR38248">
    <property type="entry name" value="FUNK1 6"/>
    <property type="match status" value="1"/>
</dbReference>
<protein>
    <recommendedName>
        <fullName evidence="2">Fungal-type protein kinase domain-containing protein</fullName>
    </recommendedName>
</protein>
<evidence type="ECO:0000259" key="2">
    <source>
        <dbReference type="Pfam" id="PF17667"/>
    </source>
</evidence>
<name>M2QA79_CERS8</name>
<dbReference type="STRING" id="914234.M2QA79"/>
<dbReference type="InterPro" id="IPR011009">
    <property type="entry name" value="Kinase-like_dom_sf"/>
</dbReference>
<dbReference type="InterPro" id="IPR008266">
    <property type="entry name" value="Tyr_kinase_AS"/>
</dbReference>
<dbReference type="AlphaFoldDB" id="M2QA79"/>
<keyword evidence="4" id="KW-1185">Reference proteome</keyword>
<dbReference type="Proteomes" id="UP000016930">
    <property type="component" value="Unassembled WGS sequence"/>
</dbReference>
<evidence type="ECO:0000313" key="4">
    <source>
        <dbReference type="Proteomes" id="UP000016930"/>
    </source>
</evidence>
<feature type="non-terminal residue" evidence="3">
    <location>
        <position position="619"/>
    </location>
</feature>
<feature type="region of interest" description="Disordered" evidence="1">
    <location>
        <begin position="1"/>
        <end position="20"/>
    </location>
</feature>
<accession>M2QA79</accession>
<gene>
    <name evidence="3" type="ORF">CERSUDRAFT_126049</name>
</gene>
<evidence type="ECO:0000313" key="3">
    <source>
        <dbReference type="EMBL" id="EMD33828.1"/>
    </source>
</evidence>
<dbReference type="Pfam" id="PF17667">
    <property type="entry name" value="Pkinase_fungal"/>
    <property type="match status" value="1"/>
</dbReference>
<organism evidence="3 4">
    <name type="scientific">Ceriporiopsis subvermispora (strain B)</name>
    <name type="common">White-rot fungus</name>
    <name type="synonym">Gelatoporia subvermispora</name>
    <dbReference type="NCBI Taxonomy" id="914234"/>
    <lineage>
        <taxon>Eukaryota</taxon>
        <taxon>Fungi</taxon>
        <taxon>Dikarya</taxon>
        <taxon>Basidiomycota</taxon>
        <taxon>Agaricomycotina</taxon>
        <taxon>Agaricomycetes</taxon>
        <taxon>Polyporales</taxon>
        <taxon>Gelatoporiaceae</taxon>
        <taxon>Gelatoporia</taxon>
    </lineage>
</organism>
<dbReference type="SUPFAM" id="SSF56112">
    <property type="entry name" value="Protein kinase-like (PK-like)"/>
    <property type="match status" value="1"/>
</dbReference>
<dbReference type="PROSITE" id="PS00109">
    <property type="entry name" value="PROTEIN_KINASE_TYR"/>
    <property type="match status" value="1"/>
</dbReference>
<dbReference type="InterPro" id="IPR040976">
    <property type="entry name" value="Pkinase_fungal"/>
</dbReference>
<proteinExistence type="predicted"/>
<dbReference type="Gene3D" id="1.10.510.10">
    <property type="entry name" value="Transferase(Phosphotransferase) domain 1"/>
    <property type="match status" value="1"/>
</dbReference>
<reference evidence="3 4" key="1">
    <citation type="journal article" date="2012" name="Proc. Natl. Acad. Sci. U.S.A.">
        <title>Comparative genomics of Ceriporiopsis subvermispora and Phanerochaete chrysosporium provide insight into selective ligninolysis.</title>
        <authorList>
            <person name="Fernandez-Fueyo E."/>
            <person name="Ruiz-Duenas F.J."/>
            <person name="Ferreira P."/>
            <person name="Floudas D."/>
            <person name="Hibbett D.S."/>
            <person name="Canessa P."/>
            <person name="Larrondo L.F."/>
            <person name="James T.Y."/>
            <person name="Seelenfreund D."/>
            <person name="Lobos S."/>
            <person name="Polanco R."/>
            <person name="Tello M."/>
            <person name="Honda Y."/>
            <person name="Watanabe T."/>
            <person name="Watanabe T."/>
            <person name="Ryu J.S."/>
            <person name="Kubicek C.P."/>
            <person name="Schmoll M."/>
            <person name="Gaskell J."/>
            <person name="Hammel K.E."/>
            <person name="St John F.J."/>
            <person name="Vanden Wymelenberg A."/>
            <person name="Sabat G."/>
            <person name="Splinter BonDurant S."/>
            <person name="Syed K."/>
            <person name="Yadav J.S."/>
            <person name="Doddapaneni H."/>
            <person name="Subramanian V."/>
            <person name="Lavin J.L."/>
            <person name="Oguiza J.A."/>
            <person name="Perez G."/>
            <person name="Pisabarro A.G."/>
            <person name="Ramirez L."/>
            <person name="Santoyo F."/>
            <person name="Master E."/>
            <person name="Coutinho P.M."/>
            <person name="Henrissat B."/>
            <person name="Lombard V."/>
            <person name="Magnuson J.K."/>
            <person name="Kuees U."/>
            <person name="Hori C."/>
            <person name="Igarashi K."/>
            <person name="Samejima M."/>
            <person name="Held B.W."/>
            <person name="Barry K.W."/>
            <person name="LaButti K.M."/>
            <person name="Lapidus A."/>
            <person name="Lindquist E.A."/>
            <person name="Lucas S.M."/>
            <person name="Riley R."/>
            <person name="Salamov A.A."/>
            <person name="Hoffmeister D."/>
            <person name="Schwenk D."/>
            <person name="Hadar Y."/>
            <person name="Yarden O."/>
            <person name="de Vries R.P."/>
            <person name="Wiebenga A."/>
            <person name="Stenlid J."/>
            <person name="Eastwood D."/>
            <person name="Grigoriev I.V."/>
            <person name="Berka R.M."/>
            <person name="Blanchette R.A."/>
            <person name="Kersten P."/>
            <person name="Martinez A.T."/>
            <person name="Vicuna R."/>
            <person name="Cullen D."/>
        </authorList>
    </citation>
    <scope>NUCLEOTIDE SEQUENCE [LARGE SCALE GENOMIC DNA]</scope>
    <source>
        <strain evidence="3 4">B</strain>
    </source>
</reference>
<dbReference type="HOGENOM" id="CLU_012171_1_0_1"/>
<dbReference type="PANTHER" id="PTHR38248:SF2">
    <property type="entry name" value="FUNK1 11"/>
    <property type="match status" value="1"/>
</dbReference>
<dbReference type="GO" id="GO:0004672">
    <property type="term" value="F:protein kinase activity"/>
    <property type="evidence" value="ECO:0007669"/>
    <property type="project" value="InterPro"/>
</dbReference>
<sequence>MSGKTAGPETGYGAHTQSSHDAIKDELAGKIERDDASVFAHLGVDNVDRGFVTEAMTRFEQNGTLQSNRLFEFIESLQDQFGNTARIRFSQSSDVRLIIEKSDSWDYPSNKPDYSAVSEQSFQRPGDRWRDRHSWCEIKVRVSDGPYSDRNVDAKEIIVQTVDYARLHMSGRPFQLFSVGLLIYGDQFCVGIYDRAGVRFSPSYHIWDDLDTFIRVVRCITTNMTPEQLGQDPTVTTVTGIEHDQWFAKLQANGISIEEYIPGEPVYEVSLGGTDSRRWVTVGTPIWISLSLFDRGTLVWLVRNKTSLDLRVLKNAWHSGARTPESEIYQLIEGEHPGVARFDNGADVKFPGTGDIISTASLRGRGDANSAEHSVLHRVFIYPEGRSLFKARSELELLKGMRAALRGHEFLCSQYILHRDISVGNIMLSVEDDPPEGAEGFLMDLELALCTGPRVEYKTLAPVRTPIGQVLSDVQVKPSRWDTQLTKRGAPMTGTLQFMAVDLLMSLDDQLKAARREASEGLVEQAAHHDIESFIWVLLYSLFRRALLEADHRTMTAQEKTWMRGLQTEFKQYFGQNSPHSILGQRSDIRGPWYVAHHFPSFFSDPIRKLVRNLASQFT</sequence>
<dbReference type="OrthoDB" id="3271155at2759"/>